<evidence type="ECO:0000313" key="3">
    <source>
        <dbReference type="Proteomes" id="UP000471031"/>
    </source>
</evidence>
<comment type="caution">
    <text evidence="2">The sequence shown here is derived from an EMBL/GenBank/DDBJ whole genome shotgun (WGS) entry which is preliminary data.</text>
</comment>
<feature type="transmembrane region" description="Helical" evidence="1">
    <location>
        <begin position="185"/>
        <end position="204"/>
    </location>
</feature>
<feature type="transmembrane region" description="Helical" evidence="1">
    <location>
        <begin position="146"/>
        <end position="173"/>
    </location>
</feature>
<keyword evidence="1" id="KW-1133">Transmembrane helix</keyword>
<dbReference type="Pfam" id="PF06182">
    <property type="entry name" value="ABC2_membrane_6"/>
    <property type="match status" value="1"/>
</dbReference>
<dbReference type="EMBL" id="WXEX01000005">
    <property type="protein sequence ID" value="MZP42919.1"/>
    <property type="molecule type" value="Genomic_DNA"/>
</dbReference>
<evidence type="ECO:0000313" key="2">
    <source>
        <dbReference type="EMBL" id="MZP42919.1"/>
    </source>
</evidence>
<dbReference type="RefSeq" id="WP_161261487.1">
    <property type="nucleotide sequence ID" value="NZ_JAFBDC010000004.1"/>
</dbReference>
<dbReference type="OrthoDB" id="8582979at2"/>
<proteinExistence type="predicted"/>
<feature type="transmembrane region" description="Helical" evidence="1">
    <location>
        <begin position="20"/>
        <end position="43"/>
    </location>
</feature>
<keyword evidence="1" id="KW-0812">Transmembrane</keyword>
<accession>A0A845LE61</accession>
<dbReference type="PANTHER" id="PTHR36832">
    <property type="entry name" value="SLR1174 PROTEIN-RELATED"/>
    <property type="match status" value="1"/>
</dbReference>
<feature type="transmembrane region" description="Helical" evidence="1">
    <location>
        <begin position="115"/>
        <end position="134"/>
    </location>
</feature>
<sequence>MTAWLALQWEVMRIQFMKMLAYRVVYFTGVFTYAVNIGAYYFLWEAVYRHKSTLGGLDLGQMITYVAVAWISRTFYFNNVDREIADDVRTGKVAVELARPYDYLTYRLSSALGEALFRFGFFTLPGAVFAFLLFPVRLPDSVESLGFFLVSIALSFVINNAINLLTGLTAFFTLNTTGIIRAKHIAIDLLSGLVAPISLFPAVAQQWLRLLPFQSIAYVPTMIYTGALRGEALRDALIQQVFWAVLLMALARALFVYARRRMVVQGG</sequence>
<organism evidence="2 3">
    <name type="scientific">Heliomicrobium gestii</name>
    <name type="common">Heliobacterium gestii</name>
    <dbReference type="NCBI Taxonomy" id="2699"/>
    <lineage>
        <taxon>Bacteria</taxon>
        <taxon>Bacillati</taxon>
        <taxon>Bacillota</taxon>
        <taxon>Clostridia</taxon>
        <taxon>Eubacteriales</taxon>
        <taxon>Heliobacteriaceae</taxon>
        <taxon>Heliomicrobium</taxon>
    </lineage>
</organism>
<dbReference type="AlphaFoldDB" id="A0A845LE61"/>
<name>A0A845LE61_HELGE</name>
<reference evidence="2 3" key="1">
    <citation type="submission" date="2020-01" db="EMBL/GenBank/DDBJ databases">
        <title>Whole genome sequence of Heliobacterium gestii DSM 11169.</title>
        <authorList>
            <person name="Kyndt J.A."/>
            <person name="Meyer T.E."/>
        </authorList>
    </citation>
    <scope>NUCLEOTIDE SEQUENCE [LARGE SCALE GENOMIC DNA]</scope>
    <source>
        <strain evidence="2 3">DSM 11169</strain>
    </source>
</reference>
<feature type="transmembrane region" description="Helical" evidence="1">
    <location>
        <begin position="237"/>
        <end position="258"/>
    </location>
</feature>
<gene>
    <name evidence="2" type="ORF">GTO89_07700</name>
</gene>
<protein>
    <submittedName>
        <fullName evidence="2">Daunorubicin ABC transporter permease</fullName>
    </submittedName>
</protein>
<keyword evidence="3" id="KW-1185">Reference proteome</keyword>
<dbReference type="InterPro" id="IPR010390">
    <property type="entry name" value="ABC-2_transporter-like"/>
</dbReference>
<dbReference type="PANTHER" id="PTHR36832:SF1">
    <property type="entry name" value="SLR1174 PROTEIN"/>
    <property type="match status" value="1"/>
</dbReference>
<keyword evidence="1" id="KW-0472">Membrane</keyword>
<dbReference type="Proteomes" id="UP000471031">
    <property type="component" value="Unassembled WGS sequence"/>
</dbReference>
<evidence type="ECO:0000256" key="1">
    <source>
        <dbReference type="SAM" id="Phobius"/>
    </source>
</evidence>